<keyword evidence="1" id="KW-0812">Transmembrane</keyword>
<protein>
    <submittedName>
        <fullName evidence="3">Uncharacterized protein</fullName>
    </submittedName>
</protein>
<keyword evidence="2" id="KW-1185">Reference proteome</keyword>
<evidence type="ECO:0000256" key="1">
    <source>
        <dbReference type="SAM" id="Phobius"/>
    </source>
</evidence>
<accession>A0A0M3I580</accession>
<feature type="transmembrane region" description="Helical" evidence="1">
    <location>
        <begin position="75"/>
        <end position="101"/>
    </location>
</feature>
<dbReference type="WBParaSite" id="ALUE_0001205501-mRNA-1">
    <property type="protein sequence ID" value="ALUE_0001205501-mRNA-1"/>
    <property type="gene ID" value="ALUE_0001205501"/>
</dbReference>
<sequence>MGQGEQVVGMRSKVMTIDIKRKGPDYGAMIIKCSAGIVIAISLTLIFLVVGNMIYQSLSNKIVLRERKGPDYGAMIIKCSAGIVIAISLTLIFLVVGNMIYQSLSNKIVLRERPNIFILMDYGNARQVDALGDEERFRYRELPPIEPAQRNRLSRTAANGEFISDHLIVPPLLIYRIT</sequence>
<dbReference type="Proteomes" id="UP000036681">
    <property type="component" value="Unplaced"/>
</dbReference>
<name>A0A0M3I580_ASCLU</name>
<dbReference type="AlphaFoldDB" id="A0A0M3I580"/>
<organism evidence="2 3">
    <name type="scientific">Ascaris lumbricoides</name>
    <name type="common">Giant roundworm</name>
    <dbReference type="NCBI Taxonomy" id="6252"/>
    <lineage>
        <taxon>Eukaryota</taxon>
        <taxon>Metazoa</taxon>
        <taxon>Ecdysozoa</taxon>
        <taxon>Nematoda</taxon>
        <taxon>Chromadorea</taxon>
        <taxon>Rhabditida</taxon>
        <taxon>Spirurina</taxon>
        <taxon>Ascaridomorpha</taxon>
        <taxon>Ascaridoidea</taxon>
        <taxon>Ascarididae</taxon>
        <taxon>Ascaris</taxon>
    </lineage>
</organism>
<evidence type="ECO:0000313" key="2">
    <source>
        <dbReference type="Proteomes" id="UP000036681"/>
    </source>
</evidence>
<feature type="transmembrane region" description="Helical" evidence="1">
    <location>
        <begin position="29"/>
        <end position="55"/>
    </location>
</feature>
<keyword evidence="1" id="KW-0472">Membrane</keyword>
<proteinExistence type="predicted"/>
<reference evidence="3" key="1">
    <citation type="submission" date="2017-02" db="UniProtKB">
        <authorList>
            <consortium name="WormBaseParasite"/>
        </authorList>
    </citation>
    <scope>IDENTIFICATION</scope>
</reference>
<keyword evidence="1" id="KW-1133">Transmembrane helix</keyword>
<evidence type="ECO:0000313" key="3">
    <source>
        <dbReference type="WBParaSite" id="ALUE_0001205501-mRNA-1"/>
    </source>
</evidence>